<evidence type="ECO:0000313" key="1">
    <source>
        <dbReference type="EMBL" id="MBX58132.1"/>
    </source>
</evidence>
<name>A0A2P2PTR4_RHIMU</name>
<proteinExistence type="predicted"/>
<dbReference type="EMBL" id="GGEC01077648">
    <property type="protein sequence ID" value="MBX58132.1"/>
    <property type="molecule type" value="Transcribed_RNA"/>
</dbReference>
<dbReference type="AlphaFoldDB" id="A0A2P2PTR4"/>
<protein>
    <submittedName>
        <fullName evidence="1">Uncharacterized protein</fullName>
    </submittedName>
</protein>
<sequence length="35" mass="4095">MVNLLTIVAKISCNYQAPKKPVNSFFCPEFPKFRY</sequence>
<organism evidence="1">
    <name type="scientific">Rhizophora mucronata</name>
    <name type="common">Asiatic mangrove</name>
    <dbReference type="NCBI Taxonomy" id="61149"/>
    <lineage>
        <taxon>Eukaryota</taxon>
        <taxon>Viridiplantae</taxon>
        <taxon>Streptophyta</taxon>
        <taxon>Embryophyta</taxon>
        <taxon>Tracheophyta</taxon>
        <taxon>Spermatophyta</taxon>
        <taxon>Magnoliopsida</taxon>
        <taxon>eudicotyledons</taxon>
        <taxon>Gunneridae</taxon>
        <taxon>Pentapetalae</taxon>
        <taxon>rosids</taxon>
        <taxon>fabids</taxon>
        <taxon>Malpighiales</taxon>
        <taxon>Rhizophoraceae</taxon>
        <taxon>Rhizophora</taxon>
    </lineage>
</organism>
<accession>A0A2P2PTR4</accession>
<reference evidence="1" key="1">
    <citation type="submission" date="2018-02" db="EMBL/GenBank/DDBJ databases">
        <title>Rhizophora mucronata_Transcriptome.</title>
        <authorList>
            <person name="Meera S.P."/>
            <person name="Sreeshan A."/>
            <person name="Augustine A."/>
        </authorList>
    </citation>
    <scope>NUCLEOTIDE SEQUENCE</scope>
    <source>
        <tissue evidence="1">Leaf</tissue>
    </source>
</reference>